<comment type="caution">
    <text evidence="4">The sequence shown here is derived from an EMBL/GenBank/DDBJ whole genome shotgun (WGS) entry which is preliminary data.</text>
</comment>
<dbReference type="SUPFAM" id="SSF54928">
    <property type="entry name" value="RNA-binding domain, RBD"/>
    <property type="match status" value="1"/>
</dbReference>
<dbReference type="Gene3D" id="3.30.70.330">
    <property type="match status" value="1"/>
</dbReference>
<evidence type="ECO:0000256" key="1">
    <source>
        <dbReference type="SAM" id="MobiDB-lite"/>
    </source>
</evidence>
<reference evidence="4" key="1">
    <citation type="submission" date="2021-02" db="EMBL/GenBank/DDBJ databases">
        <authorList>
            <person name="Nowell W R."/>
        </authorList>
    </citation>
    <scope>NUCLEOTIDE SEQUENCE</scope>
</reference>
<evidence type="ECO:0000313" key="5">
    <source>
        <dbReference type="Proteomes" id="UP000663836"/>
    </source>
</evidence>
<dbReference type="Proteomes" id="UP000663864">
    <property type="component" value="Unassembled WGS sequence"/>
</dbReference>
<feature type="domain" description="RRM" evidence="2">
    <location>
        <begin position="8"/>
        <end position="77"/>
    </location>
</feature>
<organism evidence="4 5">
    <name type="scientific">Rotaria sordida</name>
    <dbReference type="NCBI Taxonomy" id="392033"/>
    <lineage>
        <taxon>Eukaryota</taxon>
        <taxon>Metazoa</taxon>
        <taxon>Spiralia</taxon>
        <taxon>Gnathifera</taxon>
        <taxon>Rotifera</taxon>
        <taxon>Eurotatoria</taxon>
        <taxon>Bdelloidea</taxon>
        <taxon>Philodinida</taxon>
        <taxon>Philodinidae</taxon>
        <taxon>Rotaria</taxon>
    </lineage>
</organism>
<feature type="region of interest" description="Disordered" evidence="1">
    <location>
        <begin position="306"/>
        <end position="331"/>
    </location>
</feature>
<dbReference type="GO" id="GO:0003723">
    <property type="term" value="F:RNA binding"/>
    <property type="evidence" value="ECO:0007669"/>
    <property type="project" value="InterPro"/>
</dbReference>
<evidence type="ECO:0000259" key="2">
    <source>
        <dbReference type="SMART" id="SM00360"/>
    </source>
</evidence>
<feature type="compositionally biased region" description="Basic and acidic residues" evidence="1">
    <location>
        <begin position="205"/>
        <end position="221"/>
    </location>
</feature>
<dbReference type="InterPro" id="IPR035979">
    <property type="entry name" value="RBD_domain_sf"/>
</dbReference>
<dbReference type="InterPro" id="IPR012677">
    <property type="entry name" value="Nucleotide-bd_a/b_plait_sf"/>
</dbReference>
<feature type="compositionally biased region" description="Low complexity" evidence="1">
    <location>
        <begin position="190"/>
        <end position="202"/>
    </location>
</feature>
<evidence type="ECO:0000313" key="4">
    <source>
        <dbReference type="EMBL" id="CAF3656829.1"/>
    </source>
</evidence>
<dbReference type="EMBL" id="CAJOBD010000376">
    <property type="protein sequence ID" value="CAF3656829.1"/>
    <property type="molecule type" value="Genomic_DNA"/>
</dbReference>
<protein>
    <recommendedName>
        <fullName evidence="2">RRM domain-containing protein</fullName>
    </recommendedName>
</protein>
<dbReference type="InterPro" id="IPR000504">
    <property type="entry name" value="RRM_dom"/>
</dbReference>
<proteinExistence type="predicted"/>
<evidence type="ECO:0000313" key="3">
    <source>
        <dbReference type="EMBL" id="CAF0837563.1"/>
    </source>
</evidence>
<dbReference type="Proteomes" id="UP000663836">
    <property type="component" value="Unassembled WGS sequence"/>
</dbReference>
<gene>
    <name evidence="4" type="ORF">JBS370_LOCUS6673</name>
    <name evidence="3" type="ORF">ZHD862_LOCUS4204</name>
</gene>
<feature type="compositionally biased region" description="Basic and acidic residues" evidence="1">
    <location>
        <begin position="306"/>
        <end position="322"/>
    </location>
</feature>
<dbReference type="AlphaFoldDB" id="A0A818RFX7"/>
<accession>A0A818RFX7</accession>
<dbReference type="EMBL" id="CAJNOT010000099">
    <property type="protein sequence ID" value="CAF0837563.1"/>
    <property type="molecule type" value="Genomic_DNA"/>
</dbReference>
<sequence>MFFDRESTVVITKFNNLSESVLTNYCKSFGNVLRCFIKTSNQTRNKDPYALIKFAEASSVTSILSHRNHTINGIHVAMRSYHPDTSNSGSIQTLPSLMSLTQQNPPISNKNNEPKPVNYDRIIQENHALKHEITNLQKSLVEAQTYSKTAYDTFQVLREKFEVEQALTNKLKLEYTAMVESYEARLKQLSSSSSSSSSVSSSIKATEKNKIKEEPIDSHSEVKHSINNSLEMQIIKDHLEQAQIDLGKSQTENALLNAKLISREQQFDMRFKELNNQYVRMKKQYEHLSSCIKDFHAKLYPKKRLKSELKEDNMNKSDRENTNKTNDSNEDIVEIIMQVDPVLP</sequence>
<dbReference type="SMART" id="SM00360">
    <property type="entry name" value="RRM"/>
    <property type="match status" value="1"/>
</dbReference>
<feature type="region of interest" description="Disordered" evidence="1">
    <location>
        <begin position="190"/>
        <end position="221"/>
    </location>
</feature>
<name>A0A818RFX7_9BILA</name>